<keyword evidence="4" id="KW-1185">Reference proteome</keyword>
<dbReference type="PANTHER" id="PTHR35174:SF3">
    <property type="entry name" value="BLL7171 PROTEIN"/>
    <property type="match status" value="1"/>
</dbReference>
<dbReference type="SUPFAM" id="SSF54909">
    <property type="entry name" value="Dimeric alpha+beta barrel"/>
    <property type="match status" value="1"/>
</dbReference>
<evidence type="ECO:0000259" key="2">
    <source>
        <dbReference type="Pfam" id="PF03795"/>
    </source>
</evidence>
<reference evidence="3 4" key="1">
    <citation type="journal article" date="2014" name="Int. J. Syst. Evol. Microbiol.">
        <title>Complete genome sequence of Corynebacterium casei LMG S-19264T (=DSM 44701T), isolated from a smear-ripened cheese.</title>
        <authorList>
            <consortium name="US DOE Joint Genome Institute (JGI-PGF)"/>
            <person name="Walter F."/>
            <person name="Albersmeier A."/>
            <person name="Kalinowski J."/>
            <person name="Ruckert C."/>
        </authorList>
    </citation>
    <scope>NUCLEOTIDE SEQUENCE [LARGE SCALE GENOMIC DNA]</scope>
    <source>
        <strain evidence="3 4">CGMCC 1.15896</strain>
    </source>
</reference>
<evidence type="ECO:0000313" key="3">
    <source>
        <dbReference type="EMBL" id="GGA59186.1"/>
    </source>
</evidence>
<dbReference type="Gene3D" id="3.30.70.1060">
    <property type="entry name" value="Dimeric alpha+beta barrel"/>
    <property type="match status" value="1"/>
</dbReference>
<comment type="caution">
    <text evidence="3">The sequence shown here is derived from an EMBL/GenBank/DDBJ whole genome shotgun (WGS) entry which is preliminary data.</text>
</comment>
<dbReference type="AlphaFoldDB" id="A0A916RJZ3"/>
<dbReference type="InterPro" id="IPR005545">
    <property type="entry name" value="YCII"/>
</dbReference>
<dbReference type="RefSeq" id="WP_127071877.1">
    <property type="nucleotide sequence ID" value="NZ_BMKB01000005.1"/>
</dbReference>
<dbReference type="EMBL" id="BMKB01000005">
    <property type="protein sequence ID" value="GGA59186.1"/>
    <property type="molecule type" value="Genomic_DNA"/>
</dbReference>
<dbReference type="OrthoDB" id="9807535at2"/>
<dbReference type="PANTHER" id="PTHR35174">
    <property type="entry name" value="BLL7171 PROTEIN-RELATED"/>
    <property type="match status" value="1"/>
</dbReference>
<sequence>MQYLMLIYKDEAMLAAASAEDKAAHGKGYGELNALLNQDDGVGRGTATWPANITTVRLRDGETLTSEGPYVTSGDQVGGFFLIEADDVDAAIKIAERVPDARYGGVEIRPIQQ</sequence>
<accession>A0A916RJZ3</accession>
<dbReference type="Proteomes" id="UP000596977">
    <property type="component" value="Unassembled WGS sequence"/>
</dbReference>
<dbReference type="Pfam" id="PF03795">
    <property type="entry name" value="YCII"/>
    <property type="match status" value="1"/>
</dbReference>
<protein>
    <recommendedName>
        <fullName evidence="2">YCII-related domain-containing protein</fullName>
    </recommendedName>
</protein>
<organism evidence="3 4">
    <name type="scientific">Pelagibacterium lentulum</name>
    <dbReference type="NCBI Taxonomy" id="2029865"/>
    <lineage>
        <taxon>Bacteria</taxon>
        <taxon>Pseudomonadati</taxon>
        <taxon>Pseudomonadota</taxon>
        <taxon>Alphaproteobacteria</taxon>
        <taxon>Hyphomicrobiales</taxon>
        <taxon>Devosiaceae</taxon>
        <taxon>Pelagibacterium</taxon>
    </lineage>
</organism>
<comment type="similarity">
    <text evidence="1">Belongs to the YciI family.</text>
</comment>
<feature type="domain" description="YCII-related" evidence="2">
    <location>
        <begin position="1"/>
        <end position="111"/>
    </location>
</feature>
<name>A0A916RJZ3_9HYPH</name>
<evidence type="ECO:0000313" key="4">
    <source>
        <dbReference type="Proteomes" id="UP000596977"/>
    </source>
</evidence>
<dbReference type="InterPro" id="IPR011008">
    <property type="entry name" value="Dimeric_a/b-barrel"/>
</dbReference>
<proteinExistence type="inferred from homology"/>
<gene>
    <name evidence="3" type="ORF">GCM10011499_31630</name>
</gene>
<evidence type="ECO:0000256" key="1">
    <source>
        <dbReference type="ARBA" id="ARBA00007689"/>
    </source>
</evidence>